<comment type="caution">
    <text evidence="2">The sequence shown here is derived from an EMBL/GenBank/DDBJ whole genome shotgun (WGS) entry which is preliminary data.</text>
</comment>
<evidence type="ECO:0000256" key="1">
    <source>
        <dbReference type="SAM" id="Phobius"/>
    </source>
</evidence>
<dbReference type="InterPro" id="IPR045584">
    <property type="entry name" value="Pilin-like"/>
</dbReference>
<dbReference type="Gene3D" id="3.30.700.10">
    <property type="entry name" value="Glycoprotein, Type 4 Pilin"/>
    <property type="match status" value="1"/>
</dbReference>
<dbReference type="NCBIfam" id="TIGR04294">
    <property type="entry name" value="pre_pil_HX9DG"/>
    <property type="match status" value="1"/>
</dbReference>
<dbReference type="AlphaFoldDB" id="A0A2U1B6L7"/>
<dbReference type="RefSeq" id="WP_116883380.1">
    <property type="nucleotide sequence ID" value="NZ_CABMMC010000006.1"/>
</dbReference>
<evidence type="ECO:0000313" key="2">
    <source>
        <dbReference type="EMBL" id="PVY44278.1"/>
    </source>
</evidence>
<sequence length="237" mass="26680">MKLYGGKRGYAQKVSEFTLIELLVVIAIIAILASMLMPALNKARAAAHSVKCKANLKQIGTYYALYSDEHAGIILPNSMKTDIHPALPWWELLLKSYIGHYGEEAKTRTVLSCPADTGHDAWQVSRTALSYGYNEFMGDNAYGPAPREWFILNQTELGRKSPSRIICIGDSWKRFWMENPDAAWFTEYYLWRTNVLNVGPFAAHPGGMNVFFGDGHVAELNKPGYKILDDWLEITGK</sequence>
<dbReference type="OrthoDB" id="254858at2"/>
<organism evidence="2 3">
    <name type="scientific">Victivallis vadensis</name>
    <dbReference type="NCBI Taxonomy" id="172901"/>
    <lineage>
        <taxon>Bacteria</taxon>
        <taxon>Pseudomonadati</taxon>
        <taxon>Lentisphaerota</taxon>
        <taxon>Lentisphaeria</taxon>
        <taxon>Victivallales</taxon>
        <taxon>Victivallaceae</taxon>
        <taxon>Victivallis</taxon>
    </lineage>
</organism>
<gene>
    <name evidence="2" type="ORF">C8D82_10733</name>
</gene>
<dbReference type="EMBL" id="QEKH01000007">
    <property type="protein sequence ID" value="PVY44278.1"/>
    <property type="molecule type" value="Genomic_DNA"/>
</dbReference>
<dbReference type="PANTHER" id="PTHR30093">
    <property type="entry name" value="GENERAL SECRETION PATHWAY PROTEIN G"/>
    <property type="match status" value="1"/>
</dbReference>
<dbReference type="GeneID" id="78294593"/>
<name>A0A2U1B6L7_9BACT</name>
<reference evidence="2 3" key="1">
    <citation type="submission" date="2018-04" db="EMBL/GenBank/DDBJ databases">
        <title>Genomic Encyclopedia of Type Strains, Phase IV (KMG-IV): sequencing the most valuable type-strain genomes for metagenomic binning, comparative biology and taxonomic classification.</title>
        <authorList>
            <person name="Goeker M."/>
        </authorList>
    </citation>
    <scope>NUCLEOTIDE SEQUENCE [LARGE SCALE GENOMIC DNA]</scope>
    <source>
        <strain evidence="2 3">DSM 14823</strain>
    </source>
</reference>
<dbReference type="PANTHER" id="PTHR30093:SF2">
    <property type="entry name" value="TYPE II SECRETION SYSTEM PROTEIN H"/>
    <property type="match status" value="1"/>
</dbReference>
<keyword evidence="1" id="KW-0472">Membrane</keyword>
<proteinExistence type="predicted"/>
<evidence type="ECO:0000313" key="3">
    <source>
        <dbReference type="Proteomes" id="UP000245959"/>
    </source>
</evidence>
<dbReference type="InterPro" id="IPR027558">
    <property type="entry name" value="Pre_pil_HX9DG_C"/>
</dbReference>
<keyword evidence="1" id="KW-0812">Transmembrane</keyword>
<feature type="transmembrane region" description="Helical" evidence="1">
    <location>
        <begin position="20"/>
        <end position="40"/>
    </location>
</feature>
<dbReference type="InterPro" id="IPR012902">
    <property type="entry name" value="N_methyl_site"/>
</dbReference>
<keyword evidence="3" id="KW-1185">Reference proteome</keyword>
<protein>
    <submittedName>
        <fullName evidence="2">Prepilin-type N-terminal cleavage/methylation domain-containing protein/prepilin-type processing-associated H-X9-DG protein</fullName>
    </submittedName>
</protein>
<dbReference type="NCBIfam" id="TIGR02532">
    <property type="entry name" value="IV_pilin_GFxxxE"/>
    <property type="match status" value="1"/>
</dbReference>
<dbReference type="Proteomes" id="UP000245959">
    <property type="component" value="Unassembled WGS sequence"/>
</dbReference>
<accession>A0A2U1B6L7</accession>
<keyword evidence="1" id="KW-1133">Transmembrane helix</keyword>
<dbReference type="SUPFAM" id="SSF54523">
    <property type="entry name" value="Pili subunits"/>
    <property type="match status" value="1"/>
</dbReference>